<dbReference type="GO" id="GO:0005770">
    <property type="term" value="C:late endosome"/>
    <property type="evidence" value="ECO:0007669"/>
    <property type="project" value="TreeGrafter"/>
</dbReference>
<organism evidence="4">
    <name type="scientific">Blastocystis hominis</name>
    <dbReference type="NCBI Taxonomy" id="12968"/>
    <lineage>
        <taxon>Eukaryota</taxon>
        <taxon>Sar</taxon>
        <taxon>Stramenopiles</taxon>
        <taxon>Bigyra</taxon>
        <taxon>Opalozoa</taxon>
        <taxon>Opalinata</taxon>
        <taxon>Blastocystidae</taxon>
        <taxon>Blastocystis</taxon>
    </lineage>
</organism>
<gene>
    <name evidence="4" type="ORF">GSBLH_T00001495001</name>
</gene>
<dbReference type="SMART" id="SM00299">
    <property type="entry name" value="CLH"/>
    <property type="match status" value="1"/>
</dbReference>
<dbReference type="GO" id="GO:0034058">
    <property type="term" value="P:endosomal vesicle fusion"/>
    <property type="evidence" value="ECO:0007669"/>
    <property type="project" value="TreeGrafter"/>
</dbReference>
<dbReference type="PANTHER" id="PTHR12616:SF1">
    <property type="entry name" value="VACUOLAR PROTEIN SORTING-ASSOCIATED PROTEIN 41 HOMOLOG"/>
    <property type="match status" value="1"/>
</dbReference>
<dbReference type="GeneID" id="24918745"/>
<keyword evidence="1" id="KW-0813">Transport</keyword>
<dbReference type="InterPro" id="IPR000547">
    <property type="entry name" value="Clathrin_H-chain/VPS_repeat"/>
</dbReference>
<dbReference type="RefSeq" id="XP_012895362.1">
    <property type="nucleotide sequence ID" value="XM_013039908.1"/>
</dbReference>
<evidence type="ECO:0000313" key="4">
    <source>
        <dbReference type="EMBL" id="CBK21314.2"/>
    </source>
</evidence>
<keyword evidence="5" id="KW-1185">Reference proteome</keyword>
<dbReference type="OMA" id="CIGWANT"/>
<feature type="repeat" description="CHCR" evidence="3">
    <location>
        <begin position="386"/>
        <end position="534"/>
    </location>
</feature>
<sequence length="721" mass="81425">MSPKPANAALACFFFPFLSLTPRCWYGNSLLCIGWANTLLTVRLNYKSTAANTKVWYGEAGPLLPLDYWVVGLGIYDDSHLTVLSYYPSEDGQPLPPAVNVVSLQTGESLSEECLPIRGYEGYSAQDYALERNSTTPSSAAQPLYLLSPRSVVKILPRSVQDHIDWALEHDEYERAIAIASDRANGFSAEHITALREKHLEHLFAIDAIEKAAQLCPAYLGKDAKLWERWIARFNGNNKLQVLLPHIPLADPRLPLPVYTLILNYFLYNDVRSFLSLLRTWPRPQGDGNDLYDPKQLLHLLEGMVKSQKAQRGAKNNPFLLEALAELYAMTGAMEQAVDVYLENGLQNVENCSFFRWVEENGLVKHVKDKALQLFRLNVQQASVLLVEHMNEVNPNDVVQQLSSEPAFQEAYLRELFNRRTSEYNTEEFKALHALQLDLLLKFDSPDLLFFLETSQEYDVPTALNRCLHSAKPRIREAIYLYSRLGDTSRALHMIVQDLGDVDMALEFVQKWKDRDLWDDLVKYSISKPTFVGALLDRAGEYINAITLVQCIPPQMEIPQLKEKLVHVLDNYSLELELRQGCNTILTSDMAELYERLVKSKMAGIRLDPDALCTICQQELFQIRKATRTCPPPAVVAFHCSHLYHKTCLEHVCGRLDNVKEGEPVHLRCIRCESGESQEEKSLGLGLGQSHGLGQNLGLGLGLDTTGGELQFELQEAVDSD</sequence>
<reference evidence="4" key="1">
    <citation type="submission" date="2010-02" db="EMBL/GenBank/DDBJ databases">
        <title>Sequencing and annotation of the Blastocystis hominis genome.</title>
        <authorList>
            <person name="Wincker P."/>
        </authorList>
    </citation>
    <scope>NUCLEOTIDE SEQUENCE</scope>
    <source>
        <strain evidence="4">Singapore isolate B</strain>
    </source>
</reference>
<dbReference type="InterPro" id="IPR045111">
    <property type="entry name" value="Vps41/Vps8"/>
</dbReference>
<dbReference type="Pfam" id="PF23556">
    <property type="entry name" value="TPR_Vps41"/>
    <property type="match status" value="1"/>
</dbReference>
<dbReference type="Gene3D" id="1.25.40.10">
    <property type="entry name" value="Tetratricopeptide repeat domain"/>
    <property type="match status" value="1"/>
</dbReference>
<proteinExistence type="predicted"/>
<dbReference type="EMBL" id="FN668641">
    <property type="protein sequence ID" value="CBK21314.2"/>
    <property type="molecule type" value="Genomic_DNA"/>
</dbReference>
<dbReference type="PROSITE" id="PS50236">
    <property type="entry name" value="CHCR"/>
    <property type="match status" value="1"/>
</dbReference>
<dbReference type="InterPro" id="IPR011990">
    <property type="entry name" value="TPR-like_helical_dom_sf"/>
</dbReference>
<dbReference type="GO" id="GO:0009267">
    <property type="term" value="P:cellular response to starvation"/>
    <property type="evidence" value="ECO:0007669"/>
    <property type="project" value="TreeGrafter"/>
</dbReference>
<protein>
    <submittedName>
        <fullName evidence="4">Uncharacterized protein</fullName>
    </submittedName>
</protein>
<dbReference type="GO" id="GO:0016236">
    <property type="term" value="P:macroautophagy"/>
    <property type="evidence" value="ECO:0007669"/>
    <property type="project" value="TreeGrafter"/>
</dbReference>
<dbReference type="SUPFAM" id="SSF57850">
    <property type="entry name" value="RING/U-box"/>
    <property type="match status" value="1"/>
</dbReference>
<evidence type="ECO:0000256" key="2">
    <source>
        <dbReference type="ARBA" id="ARBA00022927"/>
    </source>
</evidence>
<evidence type="ECO:0000313" key="5">
    <source>
        <dbReference type="Proteomes" id="UP000008312"/>
    </source>
</evidence>
<keyword evidence="2" id="KW-0653">Protein transport</keyword>
<dbReference type="AlphaFoldDB" id="D8LZS5"/>
<dbReference type="GO" id="GO:0030897">
    <property type="term" value="C:HOPS complex"/>
    <property type="evidence" value="ECO:0007669"/>
    <property type="project" value="TreeGrafter"/>
</dbReference>
<dbReference type="GO" id="GO:0006623">
    <property type="term" value="P:protein targeting to vacuole"/>
    <property type="evidence" value="ECO:0007669"/>
    <property type="project" value="InterPro"/>
</dbReference>
<evidence type="ECO:0000256" key="1">
    <source>
        <dbReference type="ARBA" id="ARBA00022448"/>
    </source>
</evidence>
<name>D8LZS5_BLAHO</name>
<accession>D8LZS5</accession>
<evidence type="ECO:0000256" key="3">
    <source>
        <dbReference type="PROSITE-ProRule" id="PRU01006"/>
    </source>
</evidence>
<dbReference type="PANTHER" id="PTHR12616">
    <property type="entry name" value="VACUOLAR PROTEIN SORTING VPS41"/>
    <property type="match status" value="1"/>
</dbReference>
<dbReference type="InParanoid" id="D8LZS5"/>
<dbReference type="Proteomes" id="UP000008312">
    <property type="component" value="Unassembled WGS sequence"/>
</dbReference>
<dbReference type="OrthoDB" id="244107at2759"/>